<accession>A0A9J6ELW6</accession>
<dbReference type="EMBL" id="JABSTU010000003">
    <property type="protein sequence ID" value="KAH8035507.1"/>
    <property type="molecule type" value="Genomic_DNA"/>
</dbReference>
<dbReference type="Proteomes" id="UP000821866">
    <property type="component" value="Chromosome 11"/>
</dbReference>
<feature type="compositionally biased region" description="Low complexity" evidence="1">
    <location>
        <begin position="20"/>
        <end position="41"/>
    </location>
</feature>
<reference evidence="2" key="1">
    <citation type="journal article" date="2020" name="Cell">
        <title>Large-Scale Comparative Analyses of Tick Genomes Elucidate Their Genetic Diversity and Vector Capacities.</title>
        <authorList>
            <consortium name="Tick Genome and Microbiome Consortium (TIGMIC)"/>
            <person name="Jia N."/>
            <person name="Wang J."/>
            <person name="Shi W."/>
            <person name="Du L."/>
            <person name="Sun Y."/>
            <person name="Zhan W."/>
            <person name="Jiang J.F."/>
            <person name="Wang Q."/>
            <person name="Zhang B."/>
            <person name="Ji P."/>
            <person name="Bell-Sakyi L."/>
            <person name="Cui X.M."/>
            <person name="Yuan T.T."/>
            <person name="Jiang B.G."/>
            <person name="Yang W.F."/>
            <person name="Lam T.T."/>
            <person name="Chang Q.C."/>
            <person name="Ding S.J."/>
            <person name="Wang X.J."/>
            <person name="Zhu J.G."/>
            <person name="Ruan X.D."/>
            <person name="Zhao L."/>
            <person name="Wei J.T."/>
            <person name="Ye R.Z."/>
            <person name="Que T.C."/>
            <person name="Du C.H."/>
            <person name="Zhou Y.H."/>
            <person name="Cheng J.X."/>
            <person name="Dai P.F."/>
            <person name="Guo W.B."/>
            <person name="Han X.H."/>
            <person name="Huang E.J."/>
            <person name="Li L.F."/>
            <person name="Wei W."/>
            <person name="Gao Y.C."/>
            <person name="Liu J.Z."/>
            <person name="Shao H.Z."/>
            <person name="Wang X."/>
            <person name="Wang C.C."/>
            <person name="Yang T.C."/>
            <person name="Huo Q.B."/>
            <person name="Li W."/>
            <person name="Chen H.Y."/>
            <person name="Chen S.E."/>
            <person name="Zhou L.G."/>
            <person name="Ni X.B."/>
            <person name="Tian J.H."/>
            <person name="Sheng Y."/>
            <person name="Liu T."/>
            <person name="Pan Y.S."/>
            <person name="Xia L.Y."/>
            <person name="Li J."/>
            <person name="Zhao F."/>
            <person name="Cao W.C."/>
        </authorList>
    </citation>
    <scope>NUCLEOTIDE SEQUENCE</scope>
    <source>
        <strain evidence="2">Rmic-2018</strain>
    </source>
</reference>
<dbReference type="VEuPathDB" id="VectorBase:LOC119180976"/>
<organism evidence="2 3">
    <name type="scientific">Rhipicephalus microplus</name>
    <name type="common">Cattle tick</name>
    <name type="synonym">Boophilus microplus</name>
    <dbReference type="NCBI Taxonomy" id="6941"/>
    <lineage>
        <taxon>Eukaryota</taxon>
        <taxon>Metazoa</taxon>
        <taxon>Ecdysozoa</taxon>
        <taxon>Arthropoda</taxon>
        <taxon>Chelicerata</taxon>
        <taxon>Arachnida</taxon>
        <taxon>Acari</taxon>
        <taxon>Parasitiformes</taxon>
        <taxon>Ixodida</taxon>
        <taxon>Ixodoidea</taxon>
        <taxon>Ixodidae</taxon>
        <taxon>Rhipicephalinae</taxon>
        <taxon>Rhipicephalus</taxon>
        <taxon>Boophilus</taxon>
    </lineage>
</organism>
<sequence length="228" mass="23834">MEAKAEDDGAENGGSTATRNTGSNASEGGASAGPSAGPSTANQVNHRYALRGKKPAVEPQHEGHPDFRAGPSNAEQTPPEFKTPPPKGNTTGRRKKAGAKDKVAFDMIPENSLVSTKEDHAPAPACHQTQEIVHPEPFPNPSAADTKAAGRLPRPKTSAEPKAGAEKLRDENPAPAEKHTGLGETAASASSGRKTKRLLRRDTFGACFYLPPGDGFEVPESSDKQANS</sequence>
<name>A0A9J6ELW6_RHIMP</name>
<feature type="compositionally biased region" description="Basic and acidic residues" evidence="1">
    <location>
        <begin position="157"/>
        <end position="181"/>
    </location>
</feature>
<comment type="caution">
    <text evidence="2">The sequence shown here is derived from an EMBL/GenBank/DDBJ whole genome shotgun (WGS) entry which is preliminary data.</text>
</comment>
<protein>
    <submittedName>
        <fullName evidence="2">Uncharacterized protein</fullName>
    </submittedName>
</protein>
<keyword evidence="3" id="KW-1185">Reference proteome</keyword>
<reference evidence="2" key="2">
    <citation type="submission" date="2021-09" db="EMBL/GenBank/DDBJ databases">
        <authorList>
            <person name="Jia N."/>
            <person name="Wang J."/>
            <person name="Shi W."/>
            <person name="Du L."/>
            <person name="Sun Y."/>
            <person name="Zhan W."/>
            <person name="Jiang J."/>
            <person name="Wang Q."/>
            <person name="Zhang B."/>
            <person name="Ji P."/>
            <person name="Sakyi L.B."/>
            <person name="Cui X."/>
            <person name="Yuan T."/>
            <person name="Jiang B."/>
            <person name="Yang W."/>
            <person name="Lam T.T.-Y."/>
            <person name="Chang Q."/>
            <person name="Ding S."/>
            <person name="Wang X."/>
            <person name="Zhu J."/>
            <person name="Ruan X."/>
            <person name="Zhao L."/>
            <person name="Wei J."/>
            <person name="Que T."/>
            <person name="Du C."/>
            <person name="Cheng J."/>
            <person name="Dai P."/>
            <person name="Han X."/>
            <person name="Huang E."/>
            <person name="Gao Y."/>
            <person name="Liu J."/>
            <person name="Shao H."/>
            <person name="Ye R."/>
            <person name="Li L."/>
            <person name="Wei W."/>
            <person name="Wang X."/>
            <person name="Wang C."/>
            <person name="Huo Q."/>
            <person name="Li W."/>
            <person name="Guo W."/>
            <person name="Chen H."/>
            <person name="Chen S."/>
            <person name="Zhou L."/>
            <person name="Zhou L."/>
            <person name="Ni X."/>
            <person name="Tian J."/>
            <person name="Zhou Y."/>
            <person name="Sheng Y."/>
            <person name="Liu T."/>
            <person name="Pan Y."/>
            <person name="Xia L."/>
            <person name="Li J."/>
            <person name="Zhao F."/>
            <person name="Cao W."/>
        </authorList>
    </citation>
    <scope>NUCLEOTIDE SEQUENCE</scope>
    <source>
        <strain evidence="2">Rmic-2018</strain>
        <tissue evidence="2">Larvae</tissue>
    </source>
</reference>
<feature type="region of interest" description="Disordered" evidence="1">
    <location>
        <begin position="1"/>
        <end position="196"/>
    </location>
</feature>
<feature type="compositionally biased region" description="Basic and acidic residues" evidence="1">
    <location>
        <begin position="55"/>
        <end position="67"/>
    </location>
</feature>
<evidence type="ECO:0000313" key="3">
    <source>
        <dbReference type="Proteomes" id="UP000821866"/>
    </source>
</evidence>
<gene>
    <name evidence="2" type="ORF">HPB51_005789</name>
</gene>
<proteinExistence type="predicted"/>
<dbReference type="AlphaFoldDB" id="A0A9J6ELW6"/>
<evidence type="ECO:0000256" key="1">
    <source>
        <dbReference type="SAM" id="MobiDB-lite"/>
    </source>
</evidence>
<feature type="region of interest" description="Disordered" evidence="1">
    <location>
        <begin position="209"/>
        <end position="228"/>
    </location>
</feature>
<evidence type="ECO:0000313" key="2">
    <source>
        <dbReference type="EMBL" id="KAH8035507.1"/>
    </source>
</evidence>